<gene>
    <name evidence="3" type="ORF">A1O7_07025</name>
</gene>
<reference evidence="3 4" key="1">
    <citation type="submission" date="2013-03" db="EMBL/GenBank/DDBJ databases">
        <title>The Genome Sequence of Cladophialophora yegresii CBS 114405.</title>
        <authorList>
            <consortium name="The Broad Institute Genomics Platform"/>
            <person name="Cuomo C."/>
            <person name="de Hoog S."/>
            <person name="Gorbushina A."/>
            <person name="Walker B."/>
            <person name="Young S.K."/>
            <person name="Zeng Q."/>
            <person name="Gargeya S."/>
            <person name="Fitzgerald M."/>
            <person name="Haas B."/>
            <person name="Abouelleil A."/>
            <person name="Allen A.W."/>
            <person name="Alvarado L."/>
            <person name="Arachchi H.M."/>
            <person name="Berlin A.M."/>
            <person name="Chapman S.B."/>
            <person name="Gainer-Dewar J."/>
            <person name="Goldberg J."/>
            <person name="Griggs A."/>
            <person name="Gujja S."/>
            <person name="Hansen M."/>
            <person name="Howarth C."/>
            <person name="Imamovic A."/>
            <person name="Ireland A."/>
            <person name="Larimer J."/>
            <person name="McCowan C."/>
            <person name="Murphy C."/>
            <person name="Pearson M."/>
            <person name="Poon T.W."/>
            <person name="Priest M."/>
            <person name="Roberts A."/>
            <person name="Saif S."/>
            <person name="Shea T."/>
            <person name="Sisk P."/>
            <person name="Sykes S."/>
            <person name="Wortman J."/>
            <person name="Nusbaum C."/>
            <person name="Birren B."/>
        </authorList>
    </citation>
    <scope>NUCLEOTIDE SEQUENCE [LARGE SCALE GENOMIC DNA]</scope>
    <source>
        <strain evidence="3 4">CBS 114405</strain>
    </source>
</reference>
<sequence>MDSSQDDSGLEITGGGSVSVEVPKQRMVRLEEDPNVVHTIPRLAESGFKTRSTRQGRLSGNPNSLSTDAVPVVESDISAKSNDSQQFDDDSEHDDYSPRQTPAERQTPEEITPASSKRGRRRGKTGKTNNKVKQTRPLRLNLEQSHTRIRLQMNAIETYKQAKIKQLEKRMALEQTARSLKEENSKLAQDVQGLKHQISEHEATIQGYHDDALELLGKDKAEAMQDEQVTEDLTWLFSETKEWARTWSIERWNDAAKAKVRDLLAIHAGKAFATKWLVAAIDRAAQDKQTPPQMVLNALLNCFLCDETFRRPFAHLGRSMQDAANDSYEDCMNWVMEAATEECPEGCNKLRARICSLVDKPAVLDGSKAAKLSSRQKDMQCLRQHRCEKIVALCLSKFHVGLQAVGDEDGQKRHKEMLEIVEAALRLSARLSTENPEVRFYFLDDLEKTKFDLRHDRFKPHRILKLDDEEFDDEAQRAEAEALVGRPFDMVVEPCVVRRGDAKGQEYEKEQVLYRGVVWMVKGMVIPPEELSEDEASSNDQYSMQATSAAGPGRGGGNGISAASRLHLGDGVRGEPNESGPPGDRAGSYQLRFAPKPPSKLGFEDDNKNSGGKKKLVGRNISASGTADGQIPSTSTRRSHEISAQPLIARHDSLSTEPFDDGTTLTSEAPLSKSRTSTPSTDSRKKRESASKRHRGTIESLERQASRQQANDLDNNAELQVEGHMLYGGADTVRAARILKEEAPVGPEPELCSGVSRKRKISDNSTKVQARDPDHVESYLPSKKMKTNVASESNYHGSAGDDEDYVSITQLSADGYCEHFSSTHRSNPAVQQEVTAKLTEGRSIERPSVTDGSSTSFDKDGLSIIDQEHAVQVSQAPGSATEVGEASDTWAERPSTTPQRDHEPTVLCGRSECTSERGCEISNQETIRSPERQARSNGQASSNEQPNSNQEASASAVTVNENSPLD</sequence>
<feature type="compositionally biased region" description="Basic and acidic residues" evidence="2">
    <location>
        <begin position="567"/>
        <end position="576"/>
    </location>
</feature>
<dbReference type="RefSeq" id="XP_007759215.1">
    <property type="nucleotide sequence ID" value="XM_007761025.1"/>
</dbReference>
<feature type="compositionally biased region" description="Polar residues" evidence="2">
    <location>
        <begin position="935"/>
        <end position="966"/>
    </location>
</feature>
<dbReference type="HOGENOM" id="CLU_306529_0_0_1"/>
<evidence type="ECO:0000313" key="4">
    <source>
        <dbReference type="Proteomes" id="UP000019473"/>
    </source>
</evidence>
<dbReference type="OrthoDB" id="4156714at2759"/>
<feature type="region of interest" description="Disordered" evidence="2">
    <location>
        <begin position="1"/>
        <end position="133"/>
    </location>
</feature>
<evidence type="ECO:0000256" key="1">
    <source>
        <dbReference type="SAM" id="Coils"/>
    </source>
</evidence>
<keyword evidence="1" id="KW-0175">Coiled coil</keyword>
<evidence type="ECO:0000313" key="3">
    <source>
        <dbReference type="EMBL" id="EXJ56681.1"/>
    </source>
</evidence>
<feature type="compositionally biased region" description="Basic and acidic residues" evidence="2">
    <location>
        <begin position="857"/>
        <end position="869"/>
    </location>
</feature>
<feature type="compositionally biased region" description="Basic and acidic residues" evidence="2">
    <location>
        <begin position="682"/>
        <end position="705"/>
    </location>
</feature>
<feature type="compositionally biased region" description="Polar residues" evidence="2">
    <location>
        <begin position="49"/>
        <end position="67"/>
    </location>
</feature>
<keyword evidence="4" id="KW-1185">Reference proteome</keyword>
<dbReference type="VEuPathDB" id="FungiDB:A1O7_07025"/>
<organism evidence="3 4">
    <name type="scientific">Cladophialophora yegresii CBS 114405</name>
    <dbReference type="NCBI Taxonomy" id="1182544"/>
    <lineage>
        <taxon>Eukaryota</taxon>
        <taxon>Fungi</taxon>
        <taxon>Dikarya</taxon>
        <taxon>Ascomycota</taxon>
        <taxon>Pezizomycotina</taxon>
        <taxon>Eurotiomycetes</taxon>
        <taxon>Chaetothyriomycetidae</taxon>
        <taxon>Chaetothyriales</taxon>
        <taxon>Herpotrichiellaceae</taxon>
        <taxon>Cladophialophora</taxon>
    </lineage>
</organism>
<dbReference type="GeneID" id="19181600"/>
<protein>
    <submittedName>
        <fullName evidence="3">Uncharacterized protein</fullName>
    </submittedName>
</protein>
<name>W9VWS7_9EURO</name>
<dbReference type="eggNOG" id="ENOG502T52N">
    <property type="taxonomic scope" value="Eukaryota"/>
</dbReference>
<comment type="caution">
    <text evidence="3">The sequence shown here is derived from an EMBL/GenBank/DDBJ whole genome shotgun (WGS) entry which is preliminary data.</text>
</comment>
<evidence type="ECO:0000256" key="2">
    <source>
        <dbReference type="SAM" id="MobiDB-lite"/>
    </source>
</evidence>
<accession>W9VWS7</accession>
<feature type="coiled-coil region" evidence="1">
    <location>
        <begin position="163"/>
        <end position="204"/>
    </location>
</feature>
<feature type="region of interest" description="Disordered" evidence="2">
    <location>
        <begin position="746"/>
        <end position="774"/>
    </location>
</feature>
<feature type="compositionally biased region" description="Polar residues" evidence="2">
    <location>
        <begin position="621"/>
        <end position="636"/>
    </location>
</feature>
<dbReference type="AlphaFoldDB" id="W9VWS7"/>
<dbReference type="EMBL" id="AMGW01000005">
    <property type="protein sequence ID" value="EXJ56681.1"/>
    <property type="molecule type" value="Genomic_DNA"/>
</dbReference>
<proteinExistence type="predicted"/>
<feature type="region of interest" description="Disordered" evidence="2">
    <location>
        <begin position="838"/>
        <end position="966"/>
    </location>
</feature>
<dbReference type="Proteomes" id="UP000019473">
    <property type="component" value="Unassembled WGS sequence"/>
</dbReference>
<feature type="compositionally biased region" description="Polar residues" evidence="2">
    <location>
        <begin position="663"/>
        <end position="681"/>
    </location>
</feature>
<feature type="region of interest" description="Disordered" evidence="2">
    <location>
        <begin position="531"/>
        <end position="710"/>
    </location>
</feature>